<dbReference type="EMBL" id="CAACVG010012524">
    <property type="protein sequence ID" value="VEN60450.1"/>
    <property type="molecule type" value="Genomic_DNA"/>
</dbReference>
<gene>
    <name evidence="2" type="ORF">CALMAC_LOCUS18143</name>
</gene>
<evidence type="ECO:0000313" key="3">
    <source>
        <dbReference type="Proteomes" id="UP000410492"/>
    </source>
</evidence>
<evidence type="ECO:0000313" key="2">
    <source>
        <dbReference type="EMBL" id="VEN60450.1"/>
    </source>
</evidence>
<feature type="region of interest" description="Disordered" evidence="1">
    <location>
        <begin position="85"/>
        <end position="111"/>
    </location>
</feature>
<organism evidence="2 3">
    <name type="scientific">Callosobruchus maculatus</name>
    <name type="common">Southern cowpea weevil</name>
    <name type="synonym">Pulse bruchid</name>
    <dbReference type="NCBI Taxonomy" id="64391"/>
    <lineage>
        <taxon>Eukaryota</taxon>
        <taxon>Metazoa</taxon>
        <taxon>Ecdysozoa</taxon>
        <taxon>Arthropoda</taxon>
        <taxon>Hexapoda</taxon>
        <taxon>Insecta</taxon>
        <taxon>Pterygota</taxon>
        <taxon>Neoptera</taxon>
        <taxon>Endopterygota</taxon>
        <taxon>Coleoptera</taxon>
        <taxon>Polyphaga</taxon>
        <taxon>Cucujiformia</taxon>
        <taxon>Chrysomeloidea</taxon>
        <taxon>Chrysomelidae</taxon>
        <taxon>Bruchinae</taxon>
        <taxon>Bruchini</taxon>
        <taxon>Callosobruchus</taxon>
    </lineage>
</organism>
<sequence length="123" mass="13636">SFFFFFFFLPASPPAIPLACGINCKISANSSSTFSITAVLTVTSLSFITVPAVKPFVSDRFNHTEGSNFKHSQKLPVSTVGFPKCAGTSSDQTDRYKRRDRGTCTSKNEDPQECDFEEQMFKL</sequence>
<feature type="non-terminal residue" evidence="2">
    <location>
        <position position="123"/>
    </location>
</feature>
<reference evidence="2 3" key="1">
    <citation type="submission" date="2019-01" db="EMBL/GenBank/DDBJ databases">
        <authorList>
            <person name="Sayadi A."/>
        </authorList>
    </citation>
    <scope>NUCLEOTIDE SEQUENCE [LARGE SCALE GENOMIC DNA]</scope>
</reference>
<keyword evidence="3" id="KW-1185">Reference proteome</keyword>
<dbReference type="Proteomes" id="UP000410492">
    <property type="component" value="Unassembled WGS sequence"/>
</dbReference>
<proteinExistence type="predicted"/>
<evidence type="ECO:0000256" key="1">
    <source>
        <dbReference type="SAM" id="MobiDB-lite"/>
    </source>
</evidence>
<dbReference type="AlphaFoldDB" id="A0A653DJQ7"/>
<name>A0A653DJQ7_CALMS</name>
<accession>A0A653DJQ7</accession>
<feature type="non-terminal residue" evidence="2">
    <location>
        <position position="1"/>
    </location>
</feature>
<protein>
    <submittedName>
        <fullName evidence="2">Uncharacterized protein</fullName>
    </submittedName>
</protein>